<sequence>MAALGMWSSDSQITTGSASAIELLVKRDAGQEELDRVVVAAACPMFGRATHLVRVNEGNVKELADLNDTKGYGDDYTKPWSGRLPKSQLQLDVRTEERAKTFGKYCHTLVIVSQPGMVMDEVRAKL</sequence>
<dbReference type="AlphaFoldDB" id="A0AAN7CF61"/>
<accession>A0AAN7CF61</accession>
<dbReference type="Proteomes" id="UP001303760">
    <property type="component" value="Unassembled WGS sequence"/>
</dbReference>
<protein>
    <submittedName>
        <fullName evidence="1">Uncharacterized protein</fullName>
    </submittedName>
</protein>
<proteinExistence type="predicted"/>
<gene>
    <name evidence="1" type="ORF">C8A03DRAFT_31402</name>
</gene>
<evidence type="ECO:0000313" key="2">
    <source>
        <dbReference type="Proteomes" id="UP001303760"/>
    </source>
</evidence>
<organism evidence="1 2">
    <name type="scientific">Achaetomium macrosporum</name>
    <dbReference type="NCBI Taxonomy" id="79813"/>
    <lineage>
        <taxon>Eukaryota</taxon>
        <taxon>Fungi</taxon>
        <taxon>Dikarya</taxon>
        <taxon>Ascomycota</taxon>
        <taxon>Pezizomycotina</taxon>
        <taxon>Sordariomycetes</taxon>
        <taxon>Sordariomycetidae</taxon>
        <taxon>Sordariales</taxon>
        <taxon>Chaetomiaceae</taxon>
        <taxon>Achaetomium</taxon>
    </lineage>
</organism>
<evidence type="ECO:0000313" key="1">
    <source>
        <dbReference type="EMBL" id="KAK4240476.1"/>
    </source>
</evidence>
<dbReference type="EMBL" id="MU860039">
    <property type="protein sequence ID" value="KAK4240476.1"/>
    <property type="molecule type" value="Genomic_DNA"/>
</dbReference>
<reference evidence="1" key="2">
    <citation type="submission" date="2023-05" db="EMBL/GenBank/DDBJ databases">
        <authorList>
            <consortium name="Lawrence Berkeley National Laboratory"/>
            <person name="Steindorff A."/>
            <person name="Hensen N."/>
            <person name="Bonometti L."/>
            <person name="Westerberg I."/>
            <person name="Brannstrom I.O."/>
            <person name="Guillou S."/>
            <person name="Cros-Aarteil S."/>
            <person name="Calhoun S."/>
            <person name="Haridas S."/>
            <person name="Kuo A."/>
            <person name="Mondo S."/>
            <person name="Pangilinan J."/>
            <person name="Riley R."/>
            <person name="Labutti K."/>
            <person name="Andreopoulos B."/>
            <person name="Lipzen A."/>
            <person name="Chen C."/>
            <person name="Yanf M."/>
            <person name="Daum C."/>
            <person name="Ng V."/>
            <person name="Clum A."/>
            <person name="Ohm R."/>
            <person name="Martin F."/>
            <person name="Silar P."/>
            <person name="Natvig D."/>
            <person name="Lalanne C."/>
            <person name="Gautier V."/>
            <person name="Ament-Velasquez S.L."/>
            <person name="Kruys A."/>
            <person name="Hutchinson M.I."/>
            <person name="Powell A.J."/>
            <person name="Barry K."/>
            <person name="Miller A.N."/>
            <person name="Grigoriev I.V."/>
            <person name="Debuchy R."/>
            <person name="Gladieux P."/>
            <person name="Thoren M.H."/>
            <person name="Johannesson H."/>
        </authorList>
    </citation>
    <scope>NUCLEOTIDE SEQUENCE</scope>
    <source>
        <strain evidence="1">CBS 532.94</strain>
    </source>
</reference>
<name>A0AAN7CF61_9PEZI</name>
<reference evidence="1" key="1">
    <citation type="journal article" date="2023" name="Mol. Phylogenet. Evol.">
        <title>Genome-scale phylogeny and comparative genomics of the fungal order Sordariales.</title>
        <authorList>
            <person name="Hensen N."/>
            <person name="Bonometti L."/>
            <person name="Westerberg I."/>
            <person name="Brannstrom I.O."/>
            <person name="Guillou S."/>
            <person name="Cros-Aarteil S."/>
            <person name="Calhoun S."/>
            <person name="Haridas S."/>
            <person name="Kuo A."/>
            <person name="Mondo S."/>
            <person name="Pangilinan J."/>
            <person name="Riley R."/>
            <person name="LaButti K."/>
            <person name="Andreopoulos B."/>
            <person name="Lipzen A."/>
            <person name="Chen C."/>
            <person name="Yan M."/>
            <person name="Daum C."/>
            <person name="Ng V."/>
            <person name="Clum A."/>
            <person name="Steindorff A."/>
            <person name="Ohm R.A."/>
            <person name="Martin F."/>
            <person name="Silar P."/>
            <person name="Natvig D.O."/>
            <person name="Lalanne C."/>
            <person name="Gautier V."/>
            <person name="Ament-Velasquez S.L."/>
            <person name="Kruys A."/>
            <person name="Hutchinson M.I."/>
            <person name="Powell A.J."/>
            <person name="Barry K."/>
            <person name="Miller A.N."/>
            <person name="Grigoriev I.V."/>
            <person name="Debuchy R."/>
            <person name="Gladieux P."/>
            <person name="Hiltunen Thoren M."/>
            <person name="Johannesson H."/>
        </authorList>
    </citation>
    <scope>NUCLEOTIDE SEQUENCE</scope>
    <source>
        <strain evidence="1">CBS 532.94</strain>
    </source>
</reference>
<comment type="caution">
    <text evidence="1">The sequence shown here is derived from an EMBL/GenBank/DDBJ whole genome shotgun (WGS) entry which is preliminary data.</text>
</comment>
<keyword evidence="2" id="KW-1185">Reference proteome</keyword>